<comment type="caution">
    <text evidence="3">The sequence shown here is derived from an EMBL/GenBank/DDBJ whole genome shotgun (WGS) entry which is preliminary data.</text>
</comment>
<protein>
    <recommendedName>
        <fullName evidence="2">Wbp11/ELF5/Saf1 N-terminal domain-containing protein</fullName>
    </recommendedName>
</protein>
<keyword evidence="4" id="KW-1185">Reference proteome</keyword>
<feature type="region of interest" description="Disordered" evidence="1">
    <location>
        <begin position="81"/>
        <end position="101"/>
    </location>
</feature>
<dbReference type="OMA" id="MPKERNF"/>
<dbReference type="Pfam" id="PF12622">
    <property type="entry name" value="NpwBP"/>
    <property type="match status" value="1"/>
</dbReference>
<dbReference type="GO" id="GO:0006396">
    <property type="term" value="P:RNA processing"/>
    <property type="evidence" value="ECO:0007669"/>
    <property type="project" value="InterPro"/>
</dbReference>
<dbReference type="STRING" id="56484.A0A1Y2FUW3"/>
<gene>
    <name evidence="3" type="ORF">BCR37DRAFT_332358</name>
</gene>
<feature type="region of interest" description="Disordered" evidence="1">
    <location>
        <begin position="118"/>
        <end position="203"/>
    </location>
</feature>
<name>A0A1Y2FUW3_PROLT</name>
<evidence type="ECO:0000313" key="4">
    <source>
        <dbReference type="Proteomes" id="UP000193685"/>
    </source>
</evidence>
<dbReference type="Proteomes" id="UP000193685">
    <property type="component" value="Unassembled WGS sequence"/>
</dbReference>
<evidence type="ECO:0000259" key="2">
    <source>
        <dbReference type="Pfam" id="PF09429"/>
    </source>
</evidence>
<dbReference type="GeneID" id="63783659"/>
<dbReference type="InterPro" id="IPR019007">
    <property type="entry name" value="Wbp11/ELF5/Saf1_N"/>
</dbReference>
<evidence type="ECO:0000256" key="1">
    <source>
        <dbReference type="SAM" id="MobiDB-lite"/>
    </source>
</evidence>
<dbReference type="OrthoDB" id="5597581at2759"/>
<proteinExistence type="predicted"/>
<feature type="non-terminal residue" evidence="3">
    <location>
        <position position="236"/>
    </location>
</feature>
<reference evidence="3 4" key="1">
    <citation type="submission" date="2016-07" db="EMBL/GenBank/DDBJ databases">
        <title>Pervasive Adenine N6-methylation of Active Genes in Fungi.</title>
        <authorList>
            <consortium name="DOE Joint Genome Institute"/>
            <person name="Mondo S.J."/>
            <person name="Dannebaum R.O."/>
            <person name="Kuo R.C."/>
            <person name="Labutti K."/>
            <person name="Haridas S."/>
            <person name="Kuo A."/>
            <person name="Salamov A."/>
            <person name="Ahrendt S.R."/>
            <person name="Lipzen A."/>
            <person name="Sullivan W."/>
            <person name="Andreopoulos W.B."/>
            <person name="Clum A."/>
            <person name="Lindquist E."/>
            <person name="Daum C."/>
            <person name="Ramamoorthy G.K."/>
            <person name="Gryganskyi A."/>
            <person name="Culley D."/>
            <person name="Magnuson J.K."/>
            <person name="James T.Y."/>
            <person name="O'Malley M.A."/>
            <person name="Stajich J.E."/>
            <person name="Spatafora J.W."/>
            <person name="Visel A."/>
            <person name="Grigoriev I.V."/>
        </authorList>
    </citation>
    <scope>NUCLEOTIDE SEQUENCE [LARGE SCALE GENOMIC DNA]</scope>
    <source>
        <strain evidence="3 4">12-1054</strain>
    </source>
</reference>
<organism evidence="3 4">
    <name type="scientific">Protomyces lactucae-debilis</name>
    <dbReference type="NCBI Taxonomy" id="2754530"/>
    <lineage>
        <taxon>Eukaryota</taxon>
        <taxon>Fungi</taxon>
        <taxon>Dikarya</taxon>
        <taxon>Ascomycota</taxon>
        <taxon>Taphrinomycotina</taxon>
        <taxon>Taphrinomycetes</taxon>
        <taxon>Taphrinales</taxon>
        <taxon>Protomycetaceae</taxon>
        <taxon>Protomyces</taxon>
    </lineage>
</organism>
<sequence>KENKKNQLNKSRAEKANARNAKLQHRRPDQVQAQIAELQALEKQGRINATDKRLLVTLERDLQRIKRLQTDDKRAGVIVTSEQQQRREQVQLKRQSRLPKDPTRSVYYDAVFNPYGVPPPGMPYKEVDDADASDSSTTSSVAAIPMPEGTPPPLLSSHHRRSDAEKPPKLEAGENIGGPIRPGRLVQQSASGPVAGAESTTSIQTTYSSAPVLRDLVKESARFKPHRLKAKAKDTE</sequence>
<feature type="compositionally biased region" description="Low complexity" evidence="1">
    <location>
        <begin position="133"/>
        <end position="143"/>
    </location>
</feature>
<feature type="compositionally biased region" description="Basic and acidic residues" evidence="1">
    <location>
        <begin position="162"/>
        <end position="172"/>
    </location>
</feature>
<dbReference type="Pfam" id="PF09429">
    <property type="entry name" value="Wbp11"/>
    <property type="match status" value="1"/>
</dbReference>
<feature type="compositionally biased region" description="Basic and acidic residues" evidence="1">
    <location>
        <begin position="1"/>
        <end position="17"/>
    </location>
</feature>
<evidence type="ECO:0000313" key="3">
    <source>
        <dbReference type="EMBL" id="ORY87788.1"/>
    </source>
</evidence>
<feature type="non-terminal residue" evidence="3">
    <location>
        <position position="1"/>
    </location>
</feature>
<feature type="region of interest" description="Disordered" evidence="1">
    <location>
        <begin position="1"/>
        <end position="28"/>
    </location>
</feature>
<dbReference type="RefSeq" id="XP_040728283.1">
    <property type="nucleotide sequence ID" value="XM_040867060.1"/>
</dbReference>
<dbReference type="AlphaFoldDB" id="A0A1Y2FUW3"/>
<feature type="domain" description="Wbp11/ELF5/Saf1 N-terminal" evidence="2">
    <location>
        <begin position="1"/>
        <end position="67"/>
    </location>
</feature>
<dbReference type="EMBL" id="MCFI01000001">
    <property type="protein sequence ID" value="ORY87788.1"/>
    <property type="molecule type" value="Genomic_DNA"/>
</dbReference>
<accession>A0A1Y2FUW3</accession>